<evidence type="ECO:0000313" key="6">
    <source>
        <dbReference type="EMBL" id="VAX30640.1"/>
    </source>
</evidence>
<dbReference type="GO" id="GO:0016891">
    <property type="term" value="F:RNA endonuclease activity producing 5'-phosphomonoesters, hydrolytic mechanism"/>
    <property type="evidence" value="ECO:0007669"/>
    <property type="project" value="TreeGrafter"/>
</dbReference>
<evidence type="ECO:0000256" key="2">
    <source>
        <dbReference type="ARBA" id="ARBA00022490"/>
    </source>
</evidence>
<comment type="subcellular location">
    <subcellularLocation>
        <location evidence="1">Cytoplasm</location>
    </subcellularLocation>
</comment>
<keyword evidence="5 6" id="KW-0378">Hydrolase</keyword>
<evidence type="ECO:0000256" key="5">
    <source>
        <dbReference type="ARBA" id="ARBA00022801"/>
    </source>
</evidence>
<dbReference type="GO" id="GO:0005737">
    <property type="term" value="C:cytoplasm"/>
    <property type="evidence" value="ECO:0007669"/>
    <property type="project" value="UniProtKB-SubCell"/>
</dbReference>
<dbReference type="GO" id="GO:0006281">
    <property type="term" value="P:DNA repair"/>
    <property type="evidence" value="ECO:0007669"/>
    <property type="project" value="InterPro"/>
</dbReference>
<accession>A0A3B1D6U0</accession>
<dbReference type="AlphaFoldDB" id="A0A3B1D6U0"/>
<keyword evidence="4 6" id="KW-0255">Endonuclease</keyword>
<dbReference type="GO" id="GO:0043737">
    <property type="term" value="F:deoxyribonuclease V activity"/>
    <property type="evidence" value="ECO:0007669"/>
    <property type="project" value="UniProtKB-EC"/>
</dbReference>
<keyword evidence="2" id="KW-0963">Cytoplasm</keyword>
<proteinExistence type="inferred from homology"/>
<dbReference type="Gene3D" id="3.30.2170.10">
    <property type="entry name" value="archaeoglobus fulgidus dsm 4304 superfamily"/>
    <property type="match status" value="1"/>
</dbReference>
<name>A0A3B1D6U0_9ZZZZ</name>
<dbReference type="EC" id="3.1.21.7" evidence="6"/>
<evidence type="ECO:0000256" key="1">
    <source>
        <dbReference type="ARBA" id="ARBA00004496"/>
    </source>
</evidence>
<dbReference type="GO" id="GO:0003727">
    <property type="term" value="F:single-stranded RNA binding"/>
    <property type="evidence" value="ECO:0007669"/>
    <property type="project" value="TreeGrafter"/>
</dbReference>
<evidence type="ECO:0000256" key="3">
    <source>
        <dbReference type="ARBA" id="ARBA00022722"/>
    </source>
</evidence>
<dbReference type="PANTHER" id="PTHR28511">
    <property type="entry name" value="ENDONUCLEASE V"/>
    <property type="match status" value="1"/>
</dbReference>
<sequence length="225" mass="24785">MNWPKDIREAKEIQLSLREEVRILPLRKRIKYVAGVDAAFFEDNVIATACLYAYQQLIHVDDAYAVTKVLFPYIPGFLSFREGPAIIEAINRLKTKPDVIIFDGQGIAHPKGLGIASHIGVLLNMPTIGCAKSRLVGEYAEPGIRKGEYSCLKYHGKTIGAVLRTRDNVKPVFVSPGNMIDLQGAIDVVLECTGRYRLPEPIRCADSLAGKIKSGLCKNTVLFGA</sequence>
<dbReference type="InterPro" id="IPR007581">
    <property type="entry name" value="Endonuclease-V"/>
</dbReference>
<dbReference type="CDD" id="cd06559">
    <property type="entry name" value="Endonuclease_V"/>
    <property type="match status" value="1"/>
</dbReference>
<dbReference type="PANTHER" id="PTHR28511:SF1">
    <property type="entry name" value="ENDONUCLEASE V"/>
    <property type="match status" value="1"/>
</dbReference>
<organism evidence="6">
    <name type="scientific">hydrothermal vent metagenome</name>
    <dbReference type="NCBI Taxonomy" id="652676"/>
    <lineage>
        <taxon>unclassified sequences</taxon>
        <taxon>metagenomes</taxon>
        <taxon>ecological metagenomes</taxon>
    </lineage>
</organism>
<gene>
    <name evidence="6" type="ORF">MNBD_NITROSPIRAE02-205</name>
</gene>
<reference evidence="6" key="1">
    <citation type="submission" date="2018-06" db="EMBL/GenBank/DDBJ databases">
        <authorList>
            <person name="Zhirakovskaya E."/>
        </authorList>
    </citation>
    <scope>NUCLEOTIDE SEQUENCE</scope>
</reference>
<dbReference type="EMBL" id="UOGH01000173">
    <property type="protein sequence ID" value="VAX30640.1"/>
    <property type="molecule type" value="Genomic_DNA"/>
</dbReference>
<protein>
    <submittedName>
        <fullName evidence="6">Endonuclease V</fullName>
        <ecNumber evidence="6">3.1.21.7</ecNumber>
    </submittedName>
</protein>
<dbReference type="HAMAP" id="MF_00801">
    <property type="entry name" value="Endonuclease_5"/>
    <property type="match status" value="1"/>
</dbReference>
<evidence type="ECO:0000256" key="4">
    <source>
        <dbReference type="ARBA" id="ARBA00022759"/>
    </source>
</evidence>
<keyword evidence="3" id="KW-0540">Nuclease</keyword>
<dbReference type="Pfam" id="PF04493">
    <property type="entry name" value="Endonuclease_5"/>
    <property type="match status" value="1"/>
</dbReference>
<dbReference type="NCBIfam" id="NF008629">
    <property type="entry name" value="PRK11617.1"/>
    <property type="match status" value="1"/>
</dbReference>